<sequence length="282" mass="30117">MDAAQPAAIGEDMLARALSFAALGDPDRDVLMSPFVEEVFDHEPPESTLEVKAAVAVVVRNSLLEEAHTNGPLNTGGIQAITTAATAPLSHLLAAGRRGLVQPVDENLFASLPDMYPRAWACLAALADAIGSGGRIAYRTPDGPAPTLPEPSELVDAPTAANNDRVSVLSGIDDRFDRRLVEMLDAAAFQGVVLWLSALSRISRNLDKLLRALEFLIAHSASVLTTNYMIRSNDVWARRGAFVKPVSNDPAVCLSSRTGLSGAHKKAYEQIAKQVVQSRSRA</sequence>
<evidence type="ECO:0000313" key="1">
    <source>
        <dbReference type="EMBL" id="MTD59092.1"/>
    </source>
</evidence>
<organism evidence="1 2">
    <name type="scientific">Amycolatopsis pithecellobii</name>
    <dbReference type="NCBI Taxonomy" id="664692"/>
    <lineage>
        <taxon>Bacteria</taxon>
        <taxon>Bacillati</taxon>
        <taxon>Actinomycetota</taxon>
        <taxon>Actinomycetes</taxon>
        <taxon>Pseudonocardiales</taxon>
        <taxon>Pseudonocardiaceae</taxon>
        <taxon>Amycolatopsis</taxon>
    </lineage>
</organism>
<name>A0A6N7ZBF4_9PSEU</name>
<dbReference type="Proteomes" id="UP000440096">
    <property type="component" value="Unassembled WGS sequence"/>
</dbReference>
<protein>
    <submittedName>
        <fullName evidence="1">Uncharacterized protein</fullName>
    </submittedName>
</protein>
<proteinExistence type="predicted"/>
<dbReference type="OrthoDB" id="3685225at2"/>
<dbReference type="RefSeq" id="WP_154761150.1">
    <property type="nucleotide sequence ID" value="NZ_WMBA01000088.1"/>
</dbReference>
<accession>A0A6N7ZBF4</accession>
<comment type="caution">
    <text evidence="1">The sequence shown here is derived from an EMBL/GenBank/DDBJ whole genome shotgun (WGS) entry which is preliminary data.</text>
</comment>
<gene>
    <name evidence="1" type="ORF">GKO32_34675</name>
</gene>
<evidence type="ECO:0000313" key="2">
    <source>
        <dbReference type="Proteomes" id="UP000440096"/>
    </source>
</evidence>
<reference evidence="1 2" key="1">
    <citation type="submission" date="2019-11" db="EMBL/GenBank/DDBJ databases">
        <title>Draft genome of Amycolatopsis RM579.</title>
        <authorList>
            <person name="Duangmal K."/>
            <person name="Mingma R."/>
        </authorList>
    </citation>
    <scope>NUCLEOTIDE SEQUENCE [LARGE SCALE GENOMIC DNA]</scope>
    <source>
        <strain evidence="1 2">RM579</strain>
    </source>
</reference>
<dbReference type="AlphaFoldDB" id="A0A6N7ZBF4"/>
<dbReference type="EMBL" id="WMBA01000088">
    <property type="protein sequence ID" value="MTD59092.1"/>
    <property type="molecule type" value="Genomic_DNA"/>
</dbReference>
<keyword evidence="2" id="KW-1185">Reference proteome</keyword>